<gene>
    <name evidence="2" type="ORF">IAA45_05345</name>
</gene>
<accession>A0A9D2B2U7</accession>
<dbReference type="AlphaFoldDB" id="A0A9D2B2U7"/>
<dbReference type="Proteomes" id="UP000886817">
    <property type="component" value="Unassembled WGS sequence"/>
</dbReference>
<protein>
    <submittedName>
        <fullName evidence="2">M48 family metallopeptidase</fullName>
    </submittedName>
</protein>
<dbReference type="InterPro" id="IPR002725">
    <property type="entry name" value="YgjP-like_metallopeptidase"/>
</dbReference>
<dbReference type="CDD" id="cd07344">
    <property type="entry name" value="M48_yhfN_like"/>
    <property type="match status" value="1"/>
</dbReference>
<evidence type="ECO:0000259" key="1">
    <source>
        <dbReference type="Pfam" id="PF01863"/>
    </source>
</evidence>
<dbReference type="InterPro" id="IPR053136">
    <property type="entry name" value="UTP_pyrophosphatase-like"/>
</dbReference>
<reference evidence="2" key="2">
    <citation type="submission" date="2021-04" db="EMBL/GenBank/DDBJ databases">
        <authorList>
            <person name="Gilroy R."/>
        </authorList>
    </citation>
    <scope>NUCLEOTIDE SEQUENCE</scope>
    <source>
        <strain evidence="2">ChiSjej1B19-8411</strain>
    </source>
</reference>
<name>A0A9D2B2U7_9FIRM</name>
<evidence type="ECO:0000313" key="2">
    <source>
        <dbReference type="EMBL" id="HIX59125.1"/>
    </source>
</evidence>
<dbReference type="Pfam" id="PF01863">
    <property type="entry name" value="YgjP-like"/>
    <property type="match status" value="1"/>
</dbReference>
<evidence type="ECO:0000313" key="3">
    <source>
        <dbReference type="Proteomes" id="UP000886817"/>
    </source>
</evidence>
<organism evidence="2 3">
    <name type="scientific">Candidatus Blautia gallistercoris</name>
    <dbReference type="NCBI Taxonomy" id="2838490"/>
    <lineage>
        <taxon>Bacteria</taxon>
        <taxon>Bacillati</taxon>
        <taxon>Bacillota</taxon>
        <taxon>Clostridia</taxon>
        <taxon>Lachnospirales</taxon>
        <taxon>Lachnospiraceae</taxon>
        <taxon>Blautia</taxon>
    </lineage>
</organism>
<proteinExistence type="predicted"/>
<sequence length="246" mass="29375">MRQKKSGKYKTVRQTIVLDGIEMTVTKKKMKNLYIRVLPPDGTVRISAPLQMDDETIDRFAMSRLEWIRRQKSRLQQADVPVSYDSGEIHYLWGEPYILEVRSGGRGSVRTEGNRIVLTAPAESTAEEREKICREWYRRELNKKVSSLREKCEGIVGEQANEWRTRYMRTRWGTCNVQKRRIWLSLELAEKPVQCLEYVMLHELTHLLERRHNTRFWKFMDRFCPEWRTIRARLNQREGRGWPGES</sequence>
<reference evidence="2" key="1">
    <citation type="journal article" date="2021" name="PeerJ">
        <title>Extensive microbial diversity within the chicken gut microbiome revealed by metagenomics and culture.</title>
        <authorList>
            <person name="Gilroy R."/>
            <person name="Ravi A."/>
            <person name="Getino M."/>
            <person name="Pursley I."/>
            <person name="Horton D.L."/>
            <person name="Alikhan N.F."/>
            <person name="Baker D."/>
            <person name="Gharbi K."/>
            <person name="Hall N."/>
            <person name="Watson M."/>
            <person name="Adriaenssens E.M."/>
            <person name="Foster-Nyarko E."/>
            <person name="Jarju S."/>
            <person name="Secka A."/>
            <person name="Antonio M."/>
            <person name="Oren A."/>
            <person name="Chaudhuri R.R."/>
            <person name="La Ragione R."/>
            <person name="Hildebrand F."/>
            <person name="Pallen M.J."/>
        </authorList>
    </citation>
    <scope>NUCLEOTIDE SEQUENCE</scope>
    <source>
        <strain evidence="2">ChiSjej1B19-8411</strain>
    </source>
</reference>
<dbReference type="EMBL" id="DXEX01000120">
    <property type="protein sequence ID" value="HIX59125.1"/>
    <property type="molecule type" value="Genomic_DNA"/>
</dbReference>
<dbReference type="Gene3D" id="3.30.2010.10">
    <property type="entry name" value="Metalloproteases ('zincins'), catalytic domain"/>
    <property type="match status" value="1"/>
</dbReference>
<feature type="domain" description="YgjP-like metallopeptidase" evidence="1">
    <location>
        <begin position="32"/>
        <end position="236"/>
    </location>
</feature>
<dbReference type="PANTHER" id="PTHR30399">
    <property type="entry name" value="UNCHARACTERIZED PROTEIN YGJP"/>
    <property type="match status" value="1"/>
</dbReference>
<comment type="caution">
    <text evidence="2">The sequence shown here is derived from an EMBL/GenBank/DDBJ whole genome shotgun (WGS) entry which is preliminary data.</text>
</comment>
<dbReference type="PANTHER" id="PTHR30399:SF1">
    <property type="entry name" value="UTP PYROPHOSPHATASE"/>
    <property type="match status" value="1"/>
</dbReference>